<gene>
    <name evidence="2" type="ORF">A2008_10590</name>
</gene>
<protein>
    <recommendedName>
        <fullName evidence="1">DUF362 domain-containing protein</fullName>
    </recommendedName>
</protein>
<accession>A0A1F7WW86</accession>
<dbReference type="Proteomes" id="UP000178735">
    <property type="component" value="Unassembled WGS sequence"/>
</dbReference>
<dbReference type="Pfam" id="PF04015">
    <property type="entry name" value="DUF362"/>
    <property type="match status" value="1"/>
</dbReference>
<evidence type="ECO:0000259" key="1">
    <source>
        <dbReference type="Pfam" id="PF04015"/>
    </source>
</evidence>
<feature type="domain" description="DUF362" evidence="1">
    <location>
        <begin position="70"/>
        <end position="266"/>
    </location>
</feature>
<dbReference type="InterPro" id="IPR007160">
    <property type="entry name" value="DUF362"/>
</dbReference>
<evidence type="ECO:0000313" key="3">
    <source>
        <dbReference type="Proteomes" id="UP000178735"/>
    </source>
</evidence>
<organism evidence="2 3">
    <name type="scientific">Candidatus Wallbacteria bacterium GWC2_49_35</name>
    <dbReference type="NCBI Taxonomy" id="1817813"/>
    <lineage>
        <taxon>Bacteria</taxon>
        <taxon>Candidatus Walliibacteriota</taxon>
    </lineage>
</organism>
<dbReference type="AlphaFoldDB" id="A0A1F7WW86"/>
<proteinExistence type="predicted"/>
<sequence>MTRREFIKLGLGAGLTMMANPFSNLLFAEEIKAKEPDMVGIQNGTAAEMFERGIKELGGMSRFVKKDQTVVVKPNIGWAKTPADGATTQPDLVAKIIEHAYKAGAKKVYVFDNTCNNWQECYKSSGIEKAANGANASVAPANKEASYKKRNAGGKILKDVMVHELYLEADVVINVPVLKHHGSATMTSALKNLMGVVWDRRFYHGKGLHECIAEFAAVRKPDLNIIDAYQVMTRNGPRGISKSDIALRRMQIIGTDMVALDAAAAKVMELDPAKINHIVMAEKLGIGTMNLDKLSIKRVTL</sequence>
<dbReference type="EMBL" id="MGFH01000050">
    <property type="protein sequence ID" value="OGM07000.1"/>
    <property type="molecule type" value="Genomic_DNA"/>
</dbReference>
<evidence type="ECO:0000313" key="2">
    <source>
        <dbReference type="EMBL" id="OGM07000.1"/>
    </source>
</evidence>
<comment type="caution">
    <text evidence="2">The sequence shown here is derived from an EMBL/GenBank/DDBJ whole genome shotgun (WGS) entry which is preliminary data.</text>
</comment>
<name>A0A1F7WW86_9BACT</name>
<dbReference type="STRING" id="1817813.A2008_10590"/>
<reference evidence="2 3" key="1">
    <citation type="journal article" date="2016" name="Nat. Commun.">
        <title>Thousands of microbial genomes shed light on interconnected biogeochemical processes in an aquifer system.</title>
        <authorList>
            <person name="Anantharaman K."/>
            <person name="Brown C.T."/>
            <person name="Hug L.A."/>
            <person name="Sharon I."/>
            <person name="Castelle C.J."/>
            <person name="Probst A.J."/>
            <person name="Thomas B.C."/>
            <person name="Singh A."/>
            <person name="Wilkins M.J."/>
            <person name="Karaoz U."/>
            <person name="Brodie E.L."/>
            <person name="Williams K.H."/>
            <person name="Hubbard S.S."/>
            <person name="Banfield J.F."/>
        </authorList>
    </citation>
    <scope>NUCLEOTIDE SEQUENCE [LARGE SCALE GENOMIC DNA]</scope>
</reference>